<dbReference type="Gene3D" id="1.25.40.10">
    <property type="entry name" value="Tetratricopeptide repeat domain"/>
    <property type="match status" value="1"/>
</dbReference>
<dbReference type="SUPFAM" id="SSF48452">
    <property type="entry name" value="TPR-like"/>
    <property type="match status" value="1"/>
</dbReference>
<protein>
    <recommendedName>
        <fullName evidence="2">Tetratricopeptide repeat protein</fullName>
    </recommendedName>
</protein>
<sequence>MINVLDKKTLENRFAEDFGSPLFPLLAEIYLSEGDIIRAKKVCEVGLEHNSNNTDGKFIFARISIGEEKYTQAEKWLKQVVNENPAHFKGLRMLINLEIKLKRSHKTIQNYINRLLQFLPHDSDCIKWIDRLHSPIENAVSLKEKVEGFSIESVKLGASENINHFELIKAKTYSVDKSMATFTMVQVLKLQKHYNQAIAVLDVLESQGFNKDKINHEKDTILKLMSSS</sequence>
<organism evidence="1">
    <name type="scientific">marine metagenome</name>
    <dbReference type="NCBI Taxonomy" id="408172"/>
    <lineage>
        <taxon>unclassified sequences</taxon>
        <taxon>metagenomes</taxon>
        <taxon>ecological metagenomes</taxon>
    </lineage>
</organism>
<name>A0A382F2M8_9ZZZZ</name>
<gene>
    <name evidence="1" type="ORF">METZ01_LOCUS209181</name>
</gene>
<dbReference type="InterPro" id="IPR011990">
    <property type="entry name" value="TPR-like_helical_dom_sf"/>
</dbReference>
<dbReference type="AlphaFoldDB" id="A0A382F2M8"/>
<dbReference type="EMBL" id="UINC01047265">
    <property type="protein sequence ID" value="SVB56327.1"/>
    <property type="molecule type" value="Genomic_DNA"/>
</dbReference>
<evidence type="ECO:0000313" key="1">
    <source>
        <dbReference type="EMBL" id="SVB56327.1"/>
    </source>
</evidence>
<accession>A0A382F2M8</accession>
<evidence type="ECO:0008006" key="2">
    <source>
        <dbReference type="Google" id="ProtNLM"/>
    </source>
</evidence>
<proteinExistence type="predicted"/>
<reference evidence="1" key="1">
    <citation type="submission" date="2018-05" db="EMBL/GenBank/DDBJ databases">
        <authorList>
            <person name="Lanie J.A."/>
            <person name="Ng W.-L."/>
            <person name="Kazmierczak K.M."/>
            <person name="Andrzejewski T.M."/>
            <person name="Davidsen T.M."/>
            <person name="Wayne K.J."/>
            <person name="Tettelin H."/>
            <person name="Glass J.I."/>
            <person name="Rusch D."/>
            <person name="Podicherti R."/>
            <person name="Tsui H.-C.T."/>
            <person name="Winkler M.E."/>
        </authorList>
    </citation>
    <scope>NUCLEOTIDE SEQUENCE</scope>
</reference>